<feature type="region of interest" description="Disordered" evidence="1">
    <location>
        <begin position="518"/>
        <end position="538"/>
    </location>
</feature>
<dbReference type="Proteomes" id="UP001224661">
    <property type="component" value="Unassembled WGS sequence"/>
</dbReference>
<name>A0ABT6RU31_9ACTN</name>
<protein>
    <submittedName>
        <fullName evidence="2">Uncharacterized protein</fullName>
    </submittedName>
</protein>
<accession>A0ABT6RU31</accession>
<gene>
    <name evidence="2" type="ORF">QIS99_17115</name>
</gene>
<organism evidence="2 3">
    <name type="scientific">Streptomyces solicavernae</name>
    <dbReference type="NCBI Taxonomy" id="3043614"/>
    <lineage>
        <taxon>Bacteria</taxon>
        <taxon>Bacillati</taxon>
        <taxon>Actinomycetota</taxon>
        <taxon>Actinomycetes</taxon>
        <taxon>Kitasatosporales</taxon>
        <taxon>Streptomycetaceae</taxon>
        <taxon>Streptomyces</taxon>
    </lineage>
</organism>
<evidence type="ECO:0000313" key="3">
    <source>
        <dbReference type="Proteomes" id="UP001224661"/>
    </source>
</evidence>
<dbReference type="SUPFAM" id="SSF69322">
    <property type="entry name" value="Tricorn protease domain 2"/>
    <property type="match status" value="1"/>
</dbReference>
<keyword evidence="3" id="KW-1185">Reference proteome</keyword>
<evidence type="ECO:0000256" key="1">
    <source>
        <dbReference type="SAM" id="MobiDB-lite"/>
    </source>
</evidence>
<proteinExistence type="predicted"/>
<evidence type="ECO:0000313" key="2">
    <source>
        <dbReference type="EMBL" id="MDI3387907.1"/>
    </source>
</evidence>
<dbReference type="InterPro" id="IPR015943">
    <property type="entry name" value="WD40/YVTN_repeat-like_dom_sf"/>
</dbReference>
<sequence>MRLMPDDLFPEVGCPYTTVVSADGRWLAVSCHASGGGRIAVYRTGDLSLRDEIELEQGVEGLAFHPALPVLAVGTEDGDAYELRGGLHLYEPETRRRTDVAVAGAGVTALRWRDARRLEVTFARPVVDHEDPGHLTHTRSVAEHDDWQAIGAEVLAAQVAWPQAPVEIDWYRVKGPDLDDPQRFLTGLAAERGRAWTRRSAVAAVEALRDGRVLAAPRHGTLLECWSPKGALLWSVPVPDDRFQRSGCRLYVTPDEESVWITVLVGTSEDRRTRLLRFALADGARLAEVQLDFPVAVAARTDGTWVARDSRELFPGPLWPPYESVVLTPSGRQVATLPLGESDSTYDFPVRRSPHLLFLQEVGGADVRTERLEKWVVRADPDGIQKLFPFAWGDAPGLVRGGPAVYVDDAAGPGLVHTCTAHDGTHLVRRSYPDGAVIWSHRFDAPITGVDAHDDLVHAITGPGSRELLTLHAPHGTLTRRTPLTLATHTYTPTCLSIGPEGEVVLGTLEGRVITVEGGDPDGASRPGRPTSICLNSP</sequence>
<dbReference type="RefSeq" id="WP_282514281.1">
    <property type="nucleotide sequence ID" value="NZ_JASCIR010000013.1"/>
</dbReference>
<dbReference type="EMBL" id="JASCIR010000013">
    <property type="protein sequence ID" value="MDI3387907.1"/>
    <property type="molecule type" value="Genomic_DNA"/>
</dbReference>
<reference evidence="2 3" key="1">
    <citation type="submission" date="2023-05" db="EMBL/GenBank/DDBJ databases">
        <title>Draft genome sequence of Streptomyces sp. B-S-A8 isolated from a cave soil in Thailand.</title>
        <authorList>
            <person name="Chamroensaksri N."/>
            <person name="Muangham S."/>
        </authorList>
    </citation>
    <scope>NUCLEOTIDE SEQUENCE [LARGE SCALE GENOMIC DNA]</scope>
    <source>
        <strain evidence="2 3">B-S-A8</strain>
    </source>
</reference>
<dbReference type="Gene3D" id="2.130.10.10">
    <property type="entry name" value="YVTN repeat-like/Quinoprotein amine dehydrogenase"/>
    <property type="match status" value="1"/>
</dbReference>
<comment type="caution">
    <text evidence="2">The sequence shown here is derived from an EMBL/GenBank/DDBJ whole genome shotgun (WGS) entry which is preliminary data.</text>
</comment>